<evidence type="ECO:0000313" key="1">
    <source>
        <dbReference type="EMBL" id="ASJ72085.1"/>
    </source>
</evidence>
<dbReference type="GO" id="GO:0043565">
    <property type="term" value="F:sequence-specific DNA binding"/>
    <property type="evidence" value="ECO:0007669"/>
    <property type="project" value="InterPro"/>
</dbReference>
<dbReference type="SUPFAM" id="SSF48295">
    <property type="entry name" value="TrpR-like"/>
    <property type="match status" value="1"/>
</dbReference>
<gene>
    <name evidence="1" type="ORF">IMCC3135_09955</name>
</gene>
<dbReference type="InterPro" id="IPR010921">
    <property type="entry name" value="Trp_repressor/repl_initiator"/>
</dbReference>
<reference evidence="1 2" key="1">
    <citation type="submission" date="2016-12" db="EMBL/GenBank/DDBJ databases">
        <authorList>
            <person name="Song W.-J."/>
            <person name="Kurnit D.M."/>
        </authorList>
    </citation>
    <scope>NUCLEOTIDE SEQUENCE [LARGE SCALE GENOMIC DNA]</scope>
    <source>
        <strain evidence="1 2">IMCC3135</strain>
    </source>
</reference>
<name>A0A2Z2NNI4_9GAMM</name>
<protein>
    <recommendedName>
        <fullName evidence="3">Transposase</fullName>
    </recommendedName>
</protein>
<dbReference type="OrthoDB" id="9814512at2"/>
<evidence type="ECO:0008006" key="3">
    <source>
        <dbReference type="Google" id="ProtNLM"/>
    </source>
</evidence>
<proteinExistence type="predicted"/>
<dbReference type="EMBL" id="CP018632">
    <property type="protein sequence ID" value="ASJ72085.1"/>
    <property type="molecule type" value="Genomic_DNA"/>
</dbReference>
<dbReference type="AlphaFoldDB" id="A0A2Z2NNI4"/>
<dbReference type="Proteomes" id="UP000250079">
    <property type="component" value="Chromosome"/>
</dbReference>
<organism evidence="1 2">
    <name type="scientific">Granulosicoccus antarcticus IMCC3135</name>
    <dbReference type="NCBI Taxonomy" id="1192854"/>
    <lineage>
        <taxon>Bacteria</taxon>
        <taxon>Pseudomonadati</taxon>
        <taxon>Pseudomonadota</taxon>
        <taxon>Gammaproteobacteria</taxon>
        <taxon>Chromatiales</taxon>
        <taxon>Granulosicoccaceae</taxon>
        <taxon>Granulosicoccus</taxon>
    </lineage>
</organism>
<dbReference type="RefSeq" id="WP_157735887.1">
    <property type="nucleotide sequence ID" value="NZ_CP018632.1"/>
</dbReference>
<accession>A0A2Z2NNI4</accession>
<sequence>MRKTGRLHKPELKAKVALTAIKGELTMAEMVKKFDVQTPQVTQWKKQLLASAGDTF</sequence>
<keyword evidence="2" id="KW-1185">Reference proteome</keyword>
<evidence type="ECO:0000313" key="2">
    <source>
        <dbReference type="Proteomes" id="UP000250079"/>
    </source>
</evidence>
<dbReference type="KEGG" id="gai:IMCC3135_09955"/>